<name>A0A370DJ81_9GAMM</name>
<keyword evidence="5 8" id="KW-0255">Endonuclease</keyword>
<evidence type="ECO:0000256" key="3">
    <source>
        <dbReference type="ARBA" id="ARBA00022722"/>
    </source>
</evidence>
<protein>
    <recommendedName>
        <fullName evidence="8">Endoribonuclease YbeY</fullName>
        <ecNumber evidence="8">3.1.-.-</ecNumber>
    </recommendedName>
</protein>
<keyword evidence="10" id="KW-1185">Reference proteome</keyword>
<evidence type="ECO:0000256" key="2">
    <source>
        <dbReference type="ARBA" id="ARBA00022517"/>
    </source>
</evidence>
<comment type="cofactor">
    <cofactor evidence="8">
        <name>Zn(2+)</name>
        <dbReference type="ChEBI" id="CHEBI:29105"/>
    </cofactor>
    <text evidence="8">Binds 1 zinc ion.</text>
</comment>
<keyword evidence="3 8" id="KW-0540">Nuclease</keyword>
<dbReference type="NCBIfam" id="TIGR00043">
    <property type="entry name" value="rRNA maturation RNase YbeY"/>
    <property type="match status" value="1"/>
</dbReference>
<dbReference type="GO" id="GO:0006364">
    <property type="term" value="P:rRNA processing"/>
    <property type="evidence" value="ECO:0007669"/>
    <property type="project" value="UniProtKB-UniRule"/>
</dbReference>
<feature type="binding site" evidence="8">
    <location>
        <position position="132"/>
    </location>
    <ligand>
        <name>Zn(2+)</name>
        <dbReference type="ChEBI" id="CHEBI:29105"/>
        <note>catalytic</note>
    </ligand>
</feature>
<keyword evidence="6 8" id="KW-0378">Hydrolase</keyword>
<evidence type="ECO:0000256" key="5">
    <source>
        <dbReference type="ARBA" id="ARBA00022759"/>
    </source>
</evidence>
<keyword evidence="7 8" id="KW-0862">Zinc</keyword>
<dbReference type="Gene3D" id="3.40.390.30">
    <property type="entry name" value="Metalloproteases ('zincins'), catalytic domain"/>
    <property type="match status" value="1"/>
</dbReference>
<evidence type="ECO:0000256" key="6">
    <source>
        <dbReference type="ARBA" id="ARBA00022801"/>
    </source>
</evidence>
<keyword evidence="2 8" id="KW-0690">Ribosome biogenesis</keyword>
<dbReference type="Proteomes" id="UP000254266">
    <property type="component" value="Unassembled WGS sequence"/>
</dbReference>
<evidence type="ECO:0000256" key="4">
    <source>
        <dbReference type="ARBA" id="ARBA00022723"/>
    </source>
</evidence>
<keyword evidence="4 8" id="KW-0479">Metal-binding</keyword>
<dbReference type="PROSITE" id="PS01306">
    <property type="entry name" value="UPF0054"/>
    <property type="match status" value="1"/>
</dbReference>
<keyword evidence="8" id="KW-0698">rRNA processing</keyword>
<dbReference type="GO" id="GO:0004222">
    <property type="term" value="F:metalloendopeptidase activity"/>
    <property type="evidence" value="ECO:0007669"/>
    <property type="project" value="InterPro"/>
</dbReference>
<feature type="binding site" evidence="8">
    <location>
        <position position="126"/>
    </location>
    <ligand>
        <name>Zn(2+)</name>
        <dbReference type="ChEBI" id="CHEBI:29105"/>
        <note>catalytic</note>
    </ligand>
</feature>
<dbReference type="EC" id="3.1.-.-" evidence="8"/>
<dbReference type="GO" id="GO:0004521">
    <property type="term" value="F:RNA endonuclease activity"/>
    <property type="evidence" value="ECO:0007669"/>
    <property type="project" value="UniProtKB-UniRule"/>
</dbReference>
<proteinExistence type="inferred from homology"/>
<evidence type="ECO:0000313" key="10">
    <source>
        <dbReference type="Proteomes" id="UP000254266"/>
    </source>
</evidence>
<dbReference type="EMBL" id="QFXC01000007">
    <property type="protein sequence ID" value="RDH84962.1"/>
    <property type="molecule type" value="Genomic_DNA"/>
</dbReference>
<dbReference type="PANTHER" id="PTHR46986:SF1">
    <property type="entry name" value="ENDORIBONUCLEASE YBEY, CHLOROPLASTIC"/>
    <property type="match status" value="1"/>
</dbReference>
<comment type="caution">
    <text evidence="9">The sequence shown here is derived from an EMBL/GenBank/DDBJ whole genome shotgun (WGS) entry which is preliminary data.</text>
</comment>
<comment type="similarity">
    <text evidence="1 8">Belongs to the endoribonuclease YbeY family.</text>
</comment>
<dbReference type="GO" id="GO:0005737">
    <property type="term" value="C:cytoplasm"/>
    <property type="evidence" value="ECO:0007669"/>
    <property type="project" value="UniProtKB-SubCell"/>
</dbReference>
<comment type="function">
    <text evidence="8">Single strand-specific metallo-endoribonuclease involved in late-stage 70S ribosome quality control and in maturation of the 3' terminus of the 16S rRNA.</text>
</comment>
<gene>
    <name evidence="8" type="primary">ybeY</name>
    <name evidence="9" type="ORF">DIZ80_05725</name>
</gene>
<dbReference type="HAMAP" id="MF_00009">
    <property type="entry name" value="Endoribonucl_YbeY"/>
    <property type="match status" value="1"/>
</dbReference>
<dbReference type="Pfam" id="PF02130">
    <property type="entry name" value="YbeY"/>
    <property type="match status" value="1"/>
</dbReference>
<evidence type="ECO:0000256" key="8">
    <source>
        <dbReference type="HAMAP-Rule" id="MF_00009"/>
    </source>
</evidence>
<dbReference type="PANTHER" id="PTHR46986">
    <property type="entry name" value="ENDORIBONUCLEASE YBEY, CHLOROPLASTIC"/>
    <property type="match status" value="1"/>
</dbReference>
<accession>A0A370DJ81</accession>
<evidence type="ECO:0000256" key="7">
    <source>
        <dbReference type="ARBA" id="ARBA00022833"/>
    </source>
</evidence>
<dbReference type="SUPFAM" id="SSF55486">
    <property type="entry name" value="Metalloproteases ('zincins'), catalytic domain"/>
    <property type="match status" value="1"/>
</dbReference>
<reference evidence="9 10" key="1">
    <citation type="journal article" date="2018" name="ISME J.">
        <title>Endosymbiont genomes yield clues of tubeworm success.</title>
        <authorList>
            <person name="Li Y."/>
            <person name="Liles M.R."/>
            <person name="Halanych K.M."/>
        </authorList>
    </citation>
    <scope>NUCLEOTIDE SEQUENCE [LARGE SCALE GENOMIC DNA]</scope>
    <source>
        <strain evidence="9">A1464</strain>
    </source>
</reference>
<dbReference type="InterPro" id="IPR002036">
    <property type="entry name" value="YbeY"/>
</dbReference>
<dbReference type="InterPro" id="IPR023091">
    <property type="entry name" value="MetalPrtase_cat_dom_sf_prd"/>
</dbReference>
<evidence type="ECO:0000313" key="9">
    <source>
        <dbReference type="EMBL" id="RDH84962.1"/>
    </source>
</evidence>
<dbReference type="GO" id="GO:0008270">
    <property type="term" value="F:zinc ion binding"/>
    <property type="evidence" value="ECO:0007669"/>
    <property type="project" value="UniProtKB-UniRule"/>
</dbReference>
<dbReference type="InterPro" id="IPR020549">
    <property type="entry name" value="YbeY_CS"/>
</dbReference>
<evidence type="ECO:0000256" key="1">
    <source>
        <dbReference type="ARBA" id="ARBA00010875"/>
    </source>
</evidence>
<comment type="subcellular location">
    <subcellularLocation>
        <location evidence="8">Cytoplasm</location>
    </subcellularLocation>
</comment>
<sequence>MAIQMDVQFAEDLPETIEEPPSRSLLCSWAQAAWQGDESAEPVLSLRIVNLSESQQLNNDYRNKNKPTNVLSFPMQMESGFDESLMLSTMLGDLAICAEIVEKEADEQKKTLQEHWAHMVVHGMLHLQGFDHIEDEGALQMESLETQIMQQLGFSDPYLFNNPEKTSVTELKS</sequence>
<dbReference type="AlphaFoldDB" id="A0A370DJ81"/>
<organism evidence="9 10">
    <name type="scientific">endosymbiont of Galathealinum brachiosum</name>
    <dbReference type="NCBI Taxonomy" id="2200906"/>
    <lineage>
        <taxon>Bacteria</taxon>
        <taxon>Pseudomonadati</taxon>
        <taxon>Pseudomonadota</taxon>
        <taxon>Gammaproteobacteria</taxon>
        <taxon>sulfur-oxidizing symbionts</taxon>
    </lineage>
</organism>
<feature type="binding site" evidence="8">
    <location>
        <position position="122"/>
    </location>
    <ligand>
        <name>Zn(2+)</name>
        <dbReference type="ChEBI" id="CHEBI:29105"/>
        <note>catalytic</note>
    </ligand>
</feature>
<keyword evidence="8" id="KW-0963">Cytoplasm</keyword>